<organism evidence="2 3">
    <name type="scientific">Candidatus Buchananbacteria bacterium RIFCSPLOWO2_01_FULL_40_23b</name>
    <dbReference type="NCBI Taxonomy" id="1797544"/>
    <lineage>
        <taxon>Bacteria</taxon>
        <taxon>Candidatus Buchananiibacteriota</taxon>
    </lineage>
</organism>
<dbReference type="Proteomes" id="UP000178122">
    <property type="component" value="Unassembled WGS sequence"/>
</dbReference>
<reference evidence="2 3" key="1">
    <citation type="journal article" date="2016" name="Nat. Commun.">
        <title>Thousands of microbial genomes shed light on interconnected biogeochemical processes in an aquifer system.</title>
        <authorList>
            <person name="Anantharaman K."/>
            <person name="Brown C.T."/>
            <person name="Hug L.A."/>
            <person name="Sharon I."/>
            <person name="Castelle C.J."/>
            <person name="Probst A.J."/>
            <person name="Thomas B.C."/>
            <person name="Singh A."/>
            <person name="Wilkins M.J."/>
            <person name="Karaoz U."/>
            <person name="Brodie E.L."/>
            <person name="Williams K.H."/>
            <person name="Hubbard S.S."/>
            <person name="Banfield J.F."/>
        </authorList>
    </citation>
    <scope>NUCLEOTIDE SEQUENCE [LARGE SCALE GENOMIC DNA]</scope>
</reference>
<accession>A0A1G1YMY9</accession>
<sequence>MTETLFDKVRTHLKEYPDASPNSVTHAIGCRFNTTRAYLYMIHQGFSSPKEYYDSLQQKKSSQIAPEDIEKKVENHTSQLSPKSFTQINFSFPSLPTDIGLIYTTVEGKITAVLLESILQESTENPFAAISLSDIGRRASTNPKYIPFNEDYIPALLEFFVKEQIIEQELVTSNSGRTQPIYALNALQQQKIKEITKVIQTTISLEKKTKSYSTQEQEFPALFALGLPLTAIATELNLTKVNAQSYASRLGLFFKKGRGADYVDTIKQLLADDNLIDIYRRFSFSSPLTFYTYYHNHNLTLPENLTPLPIEKSLETLIEQGASLEEIGASRSKSHGWAQQYIKGSGWYTTWEKKRSQQTKKFQTNQQRETHFSLITLLSQKMIQLAKKDSWAMQKATEYFLNLNIRHHAIKPFSQYLTLFQAYEQAEQCSERLTLKELAIAAGFAPYPSSINQILKAVNVQPMFKSGERKTSRIKNQHESVTYHKPREPKLKIPKPLTDPKPKAPSQQMQKAQLNQAHSQLINLLSQRLVQQAQTQPWSTQKAVEYFNQLDKRQRGTKEFPFYLHFFQVYESAQKLGENLSINQLSRRAEISRGTIARIFQRAGIESLYNHKPKQTPRNRFEQKKKEALQRSIKIGLGIRDISYFLNLPVQQVDKYLSYRRDSSSSAIYKVHVSYIDNKSRKKEFDLPFADASEIFEAHDAGFSTQEIKELTRGSGDVQSRRHNYHSLFTIQYLLTSRPHIEPLLITLLQKLYNKPDLTKPYKISF</sequence>
<name>A0A1G1YMY9_9BACT</name>
<feature type="region of interest" description="Disordered" evidence="1">
    <location>
        <begin position="468"/>
        <end position="507"/>
    </location>
</feature>
<dbReference type="AlphaFoldDB" id="A0A1G1YMY9"/>
<protein>
    <submittedName>
        <fullName evidence="2">Uncharacterized protein</fullName>
    </submittedName>
</protein>
<proteinExistence type="predicted"/>
<feature type="compositionally biased region" description="Basic and acidic residues" evidence="1">
    <location>
        <begin position="468"/>
        <end position="491"/>
    </location>
</feature>
<comment type="caution">
    <text evidence="2">The sequence shown here is derived from an EMBL/GenBank/DDBJ whole genome shotgun (WGS) entry which is preliminary data.</text>
</comment>
<evidence type="ECO:0000313" key="3">
    <source>
        <dbReference type="Proteomes" id="UP000178122"/>
    </source>
</evidence>
<dbReference type="EMBL" id="MHIN01000053">
    <property type="protein sequence ID" value="OGY53166.1"/>
    <property type="molecule type" value="Genomic_DNA"/>
</dbReference>
<evidence type="ECO:0000256" key="1">
    <source>
        <dbReference type="SAM" id="MobiDB-lite"/>
    </source>
</evidence>
<gene>
    <name evidence="2" type="ORF">A2912_04290</name>
</gene>
<evidence type="ECO:0000313" key="2">
    <source>
        <dbReference type="EMBL" id="OGY53166.1"/>
    </source>
</evidence>